<protein>
    <recommendedName>
        <fullName evidence="18">Lysosome-associated membrane glycoprotein 5</fullName>
    </recommendedName>
    <alternativeName>
        <fullName evidence="19">Lysosome-associated membrane protein 5</fullName>
    </alternativeName>
</protein>
<evidence type="ECO:0000256" key="18">
    <source>
        <dbReference type="ARBA" id="ARBA00074379"/>
    </source>
</evidence>
<evidence type="ECO:0000256" key="4">
    <source>
        <dbReference type="ARBA" id="ARBA00004279"/>
    </source>
</evidence>
<comment type="similarity">
    <text evidence="5 20">Belongs to the LAMP family.</text>
</comment>
<dbReference type="InterPro" id="IPR048528">
    <property type="entry name" value="Lamp2-like_luminal"/>
</dbReference>
<keyword evidence="9 22" id="KW-1133">Transmembrane helix</keyword>
<comment type="subcellular location">
    <subcellularLocation>
        <location evidence="4">Cell projection</location>
        <location evidence="4">Dendrite</location>
    </subcellularLocation>
    <subcellularLocation>
        <location evidence="17">Cell projection</location>
        <location evidence="17">Growth cone membrane</location>
        <topology evidence="17">Single-pass type I membrane protein</topology>
    </subcellularLocation>
    <subcellularLocation>
        <location evidence="15">Cytoplasmic vesicle</location>
        <location evidence="15">Secretory vesicle</location>
        <location evidence="15">Synaptic vesicle membrane</location>
        <topology evidence="15">Single-pass type I membrane protein</topology>
    </subcellularLocation>
    <subcellularLocation>
        <location evidence="2">Early endosome membrane</location>
        <topology evidence="2">Single-pass type I membrane protein</topology>
    </subcellularLocation>
    <subcellularLocation>
        <location evidence="1">Endoplasmic reticulum-Golgi intermediate compartment membrane</location>
        <topology evidence="1">Single-pass type I membrane protein</topology>
    </subcellularLocation>
    <subcellularLocation>
        <location evidence="20">Membrane</location>
        <topology evidence="20">Single-pass type I membrane protein</topology>
    </subcellularLocation>
    <subcellularLocation>
        <location evidence="3">Recycling endosome</location>
    </subcellularLocation>
</comment>
<evidence type="ECO:0000256" key="15">
    <source>
        <dbReference type="ARBA" id="ARBA00029428"/>
    </source>
</evidence>
<dbReference type="PROSITE" id="PS51407">
    <property type="entry name" value="LAMP_3"/>
    <property type="match status" value="1"/>
</dbReference>
<keyword evidence="13" id="KW-0966">Cell projection</keyword>
<gene>
    <name evidence="26" type="ORF">CLF_109050</name>
</gene>
<evidence type="ECO:0000256" key="17">
    <source>
        <dbReference type="ARBA" id="ARBA00060492"/>
    </source>
</evidence>
<comment type="function">
    <text evidence="16">Plays a role in short-term synaptic plasticity in a subset of GABAergic neurons in the brain.</text>
</comment>
<evidence type="ECO:0000256" key="23">
    <source>
        <dbReference type="SAM" id="SignalP"/>
    </source>
</evidence>
<sequence>MNTFAVLLLSLVPLLIGKLMSEISNHITVTDSQNTSKTTTTTPTSTSTPPDTTVTPAPTVPSYSVLNGTDICLLVQMNIKLGITYFNTKGEPLMRNFYINSTRQFDIVTNGTCGIELETLMLTWWPEQSQSKDAPSWSLGLQFHKRADGHFSLDFMDLRYITNTSLFPDTNETSIHYVSRNDSQFTCPVGSYFQCMAAQSSKLTKPSSIGDVVVQPEVFVTLSDLKAEAFRSGNSPIFVGSMRECSADYVPNKVVPIVVGVALAAMIIIALITFVISSRRRQRGYQEI</sequence>
<feature type="domain" description="Lysosome-associated membrane glycoprotein 2-like luminal" evidence="24">
    <location>
        <begin position="58"/>
        <end position="209"/>
    </location>
</feature>
<evidence type="ECO:0000256" key="13">
    <source>
        <dbReference type="ARBA" id="ARBA00023273"/>
    </source>
</evidence>
<evidence type="ECO:0000256" key="20">
    <source>
        <dbReference type="PROSITE-ProRule" id="PRU00740"/>
    </source>
</evidence>
<evidence type="ECO:0000256" key="14">
    <source>
        <dbReference type="ARBA" id="ARBA00023329"/>
    </source>
</evidence>
<dbReference type="PANTHER" id="PTHR11506">
    <property type="entry name" value="LYSOSOME-ASSOCIATED MEMBRANE GLYCOPROTEIN"/>
    <property type="match status" value="1"/>
</dbReference>
<evidence type="ECO:0000256" key="22">
    <source>
        <dbReference type="SAM" id="Phobius"/>
    </source>
</evidence>
<evidence type="ECO:0000259" key="24">
    <source>
        <dbReference type="Pfam" id="PF01299"/>
    </source>
</evidence>
<evidence type="ECO:0000313" key="26">
    <source>
        <dbReference type="EMBL" id="GAA55807.1"/>
    </source>
</evidence>
<evidence type="ECO:0000256" key="10">
    <source>
        <dbReference type="ARBA" id="ARBA00023018"/>
    </source>
</evidence>
<evidence type="ECO:0000256" key="3">
    <source>
        <dbReference type="ARBA" id="ARBA00004172"/>
    </source>
</evidence>
<evidence type="ECO:0000256" key="7">
    <source>
        <dbReference type="ARBA" id="ARBA00022729"/>
    </source>
</evidence>
<evidence type="ECO:0000256" key="1">
    <source>
        <dbReference type="ARBA" id="ARBA00004151"/>
    </source>
</evidence>
<dbReference type="Pfam" id="PF01299">
    <property type="entry name" value="Lamp2-like_luminal"/>
    <property type="match status" value="1"/>
</dbReference>
<evidence type="ECO:0000256" key="11">
    <source>
        <dbReference type="ARBA" id="ARBA00023136"/>
    </source>
</evidence>
<keyword evidence="11 20" id="KW-0472">Membrane</keyword>
<evidence type="ECO:0000256" key="6">
    <source>
        <dbReference type="ARBA" id="ARBA00022692"/>
    </source>
</evidence>
<evidence type="ECO:0000256" key="9">
    <source>
        <dbReference type="ARBA" id="ARBA00022989"/>
    </source>
</evidence>
<feature type="signal peptide" evidence="23">
    <location>
        <begin position="1"/>
        <end position="17"/>
    </location>
</feature>
<evidence type="ECO:0000313" key="27">
    <source>
        <dbReference type="Proteomes" id="UP000008909"/>
    </source>
</evidence>
<evidence type="ECO:0000256" key="16">
    <source>
        <dbReference type="ARBA" id="ARBA00053950"/>
    </source>
</evidence>
<feature type="domain" description="Lysosome-associated membrane glycoprotein 2-like transmembrane" evidence="25">
    <location>
        <begin position="255"/>
        <end position="286"/>
    </location>
</feature>
<evidence type="ECO:0000256" key="8">
    <source>
        <dbReference type="ARBA" id="ARBA00022753"/>
    </source>
</evidence>
<dbReference type="GO" id="GO:0005886">
    <property type="term" value="C:plasma membrane"/>
    <property type="evidence" value="ECO:0007669"/>
    <property type="project" value="UniProtKB-SubCell"/>
</dbReference>
<evidence type="ECO:0000256" key="12">
    <source>
        <dbReference type="ARBA" id="ARBA00023180"/>
    </source>
</evidence>
<reference evidence="26" key="1">
    <citation type="journal article" date="2011" name="Genome Biol.">
        <title>The draft genome of the carcinogenic human liver fluke Clonorchis sinensis.</title>
        <authorList>
            <person name="Wang X."/>
            <person name="Chen W."/>
            <person name="Huang Y."/>
            <person name="Sun J."/>
            <person name="Men J."/>
            <person name="Liu H."/>
            <person name="Luo F."/>
            <person name="Guo L."/>
            <person name="Lv X."/>
            <person name="Deng C."/>
            <person name="Zhou C."/>
            <person name="Fan Y."/>
            <person name="Li X."/>
            <person name="Huang L."/>
            <person name="Hu Y."/>
            <person name="Liang C."/>
            <person name="Hu X."/>
            <person name="Xu J."/>
            <person name="Yu X."/>
        </authorList>
    </citation>
    <scope>NUCLEOTIDE SEQUENCE [LARGE SCALE GENOMIC DNA]</scope>
    <source>
        <strain evidence="26">Henan</strain>
    </source>
</reference>
<dbReference type="Proteomes" id="UP000008909">
    <property type="component" value="Unassembled WGS sequence"/>
</dbReference>
<keyword evidence="27" id="KW-1185">Reference proteome</keyword>
<keyword evidence="10" id="KW-0770">Synapse</keyword>
<dbReference type="GO" id="GO:0031902">
    <property type="term" value="C:late endosome membrane"/>
    <property type="evidence" value="ECO:0007669"/>
    <property type="project" value="TreeGrafter"/>
</dbReference>
<feature type="region of interest" description="Disordered" evidence="21">
    <location>
        <begin position="31"/>
        <end position="58"/>
    </location>
</feature>
<evidence type="ECO:0000256" key="5">
    <source>
        <dbReference type="ARBA" id="ARBA00009644"/>
    </source>
</evidence>
<dbReference type="AlphaFoldDB" id="G7YS77"/>
<dbReference type="GO" id="GO:0072594">
    <property type="term" value="P:establishment of protein localization to organelle"/>
    <property type="evidence" value="ECO:0007669"/>
    <property type="project" value="TreeGrafter"/>
</dbReference>
<dbReference type="Pfam" id="PF21222">
    <property type="entry name" value="Lamp2_2nd"/>
    <property type="match status" value="1"/>
</dbReference>
<accession>G7YS77</accession>
<keyword evidence="6 20" id="KW-0812">Transmembrane</keyword>
<feature type="transmembrane region" description="Helical" evidence="22">
    <location>
        <begin position="254"/>
        <end position="276"/>
    </location>
</feature>
<reference key="2">
    <citation type="submission" date="2011-10" db="EMBL/GenBank/DDBJ databases">
        <title>The genome and transcriptome sequence of Clonorchis sinensis provide insights into the carcinogenic liver fluke.</title>
        <authorList>
            <person name="Wang X."/>
            <person name="Huang Y."/>
            <person name="Chen W."/>
            <person name="Liu H."/>
            <person name="Guo L."/>
            <person name="Chen Y."/>
            <person name="Luo F."/>
            <person name="Zhou W."/>
            <person name="Sun J."/>
            <person name="Mao Q."/>
            <person name="Liang P."/>
            <person name="Zhou C."/>
            <person name="Tian Y."/>
            <person name="Men J."/>
            <person name="Lv X."/>
            <person name="Huang L."/>
            <person name="Zhou J."/>
            <person name="Hu Y."/>
            <person name="Li R."/>
            <person name="Zhang F."/>
            <person name="Lei H."/>
            <person name="Li X."/>
            <person name="Hu X."/>
            <person name="Liang C."/>
            <person name="Xu J."/>
            <person name="Wu Z."/>
            <person name="Yu X."/>
        </authorList>
    </citation>
    <scope>NUCLEOTIDE SEQUENCE</scope>
    <source>
        <strain>Henan</strain>
    </source>
</reference>
<evidence type="ECO:0000256" key="19">
    <source>
        <dbReference type="ARBA" id="ARBA00076257"/>
    </source>
</evidence>
<evidence type="ECO:0000259" key="25">
    <source>
        <dbReference type="Pfam" id="PF21222"/>
    </source>
</evidence>
<dbReference type="GO" id="GO:0005765">
    <property type="term" value="C:lysosomal membrane"/>
    <property type="evidence" value="ECO:0007669"/>
    <property type="project" value="TreeGrafter"/>
</dbReference>
<evidence type="ECO:0000256" key="2">
    <source>
        <dbReference type="ARBA" id="ARBA00004158"/>
    </source>
</evidence>
<dbReference type="EMBL" id="DF144086">
    <property type="protein sequence ID" value="GAA55807.1"/>
    <property type="molecule type" value="Genomic_DNA"/>
</dbReference>
<keyword evidence="12" id="KW-0325">Glycoprotein</keyword>
<dbReference type="InterPro" id="IPR002000">
    <property type="entry name" value="Lysosome-assoc_membr_glycop"/>
</dbReference>
<keyword evidence="8" id="KW-0967">Endosome</keyword>
<feature type="chain" id="PRO_5003506539" description="Lysosome-associated membrane glycoprotein 5" evidence="23">
    <location>
        <begin position="18"/>
        <end position="288"/>
    </location>
</feature>
<comment type="caution">
    <text evidence="20">Lacks conserved residue(s) required for the propagation of feature annotation.</text>
</comment>
<organism evidence="26 27">
    <name type="scientific">Clonorchis sinensis</name>
    <name type="common">Chinese liver fluke</name>
    <dbReference type="NCBI Taxonomy" id="79923"/>
    <lineage>
        <taxon>Eukaryota</taxon>
        <taxon>Metazoa</taxon>
        <taxon>Spiralia</taxon>
        <taxon>Lophotrochozoa</taxon>
        <taxon>Platyhelminthes</taxon>
        <taxon>Trematoda</taxon>
        <taxon>Digenea</taxon>
        <taxon>Opisthorchiida</taxon>
        <taxon>Opisthorchiata</taxon>
        <taxon>Opisthorchiidae</taxon>
        <taxon>Clonorchis</taxon>
    </lineage>
</organism>
<dbReference type="Gene3D" id="2.40.160.110">
    <property type="match status" value="1"/>
</dbReference>
<dbReference type="InterPro" id="IPR048524">
    <property type="entry name" value="Lamp2-like_TM"/>
</dbReference>
<keyword evidence="7 23" id="KW-0732">Signal</keyword>
<proteinExistence type="inferred from homology"/>
<dbReference type="PANTHER" id="PTHR11506:SF35">
    <property type="entry name" value="LYSOSOME-ASSOCIATED MEMBRANE GLYCOPROTEIN 5"/>
    <property type="match status" value="1"/>
</dbReference>
<name>G7YS77_CLOSI</name>
<evidence type="ECO:0000256" key="21">
    <source>
        <dbReference type="SAM" id="MobiDB-lite"/>
    </source>
</evidence>
<keyword evidence="14" id="KW-0968">Cytoplasmic vesicle</keyword>